<accession>A0AAV0QXI5</accession>
<feature type="transmembrane region" description="Helical" evidence="1">
    <location>
        <begin position="49"/>
        <end position="68"/>
    </location>
</feature>
<evidence type="ECO:0000313" key="3">
    <source>
        <dbReference type="EMBL" id="CAI0548823.1"/>
    </source>
</evidence>
<dbReference type="EMBL" id="CAMGYJ010000010">
    <property type="protein sequence ID" value="CAI0548823.1"/>
    <property type="molecule type" value="Genomic_DNA"/>
</dbReference>
<name>A0AAV0QXI5_9ROSI</name>
<comment type="caution">
    <text evidence="3">The sequence shown here is derived from an EMBL/GenBank/DDBJ whole genome shotgun (WGS) entry which is preliminary data.</text>
</comment>
<keyword evidence="1" id="KW-0472">Membrane</keyword>
<sequence length="76" mass="8762">MTLEGHNWRMFVWMMINMDRFDPLVWASTVMLLILGVKCVKTLLVLAVKGIWSTFVIIILGLGVIDLITKIQIRNM</sequence>
<dbReference type="EMBL" id="CAMGYJ010000009">
    <property type="protein sequence ID" value="CAI0472750.1"/>
    <property type="molecule type" value="Genomic_DNA"/>
</dbReference>
<evidence type="ECO:0000313" key="2">
    <source>
        <dbReference type="EMBL" id="CAI0472750.1"/>
    </source>
</evidence>
<evidence type="ECO:0000313" key="4">
    <source>
        <dbReference type="Proteomes" id="UP001154282"/>
    </source>
</evidence>
<keyword evidence="1" id="KW-1133">Transmembrane helix</keyword>
<dbReference type="Proteomes" id="UP001154282">
    <property type="component" value="Unassembled WGS sequence"/>
</dbReference>
<reference evidence="3" key="1">
    <citation type="submission" date="2022-08" db="EMBL/GenBank/DDBJ databases">
        <authorList>
            <person name="Gutierrez-Valencia J."/>
        </authorList>
    </citation>
    <scope>NUCLEOTIDE SEQUENCE</scope>
</reference>
<dbReference type="AlphaFoldDB" id="A0AAV0QXI5"/>
<proteinExistence type="predicted"/>
<protein>
    <submittedName>
        <fullName evidence="3">Uncharacterized protein</fullName>
    </submittedName>
</protein>
<organism evidence="3 4">
    <name type="scientific">Linum tenue</name>
    <dbReference type="NCBI Taxonomy" id="586396"/>
    <lineage>
        <taxon>Eukaryota</taxon>
        <taxon>Viridiplantae</taxon>
        <taxon>Streptophyta</taxon>
        <taxon>Embryophyta</taxon>
        <taxon>Tracheophyta</taxon>
        <taxon>Spermatophyta</taxon>
        <taxon>Magnoliopsida</taxon>
        <taxon>eudicotyledons</taxon>
        <taxon>Gunneridae</taxon>
        <taxon>Pentapetalae</taxon>
        <taxon>rosids</taxon>
        <taxon>fabids</taxon>
        <taxon>Malpighiales</taxon>
        <taxon>Linaceae</taxon>
        <taxon>Linum</taxon>
    </lineage>
</organism>
<keyword evidence="1" id="KW-0812">Transmembrane</keyword>
<keyword evidence="4" id="KW-1185">Reference proteome</keyword>
<gene>
    <name evidence="2" type="ORF">LITE_LOCUS39371</name>
    <name evidence="3" type="ORF">LITE_LOCUS44905</name>
</gene>
<evidence type="ECO:0000256" key="1">
    <source>
        <dbReference type="SAM" id="Phobius"/>
    </source>
</evidence>